<gene>
    <name evidence="1" type="ORF">PFLUV_G00125570</name>
</gene>
<dbReference type="AlphaFoldDB" id="A0A6A5FAB5"/>
<organism evidence="1 2">
    <name type="scientific">Perca fluviatilis</name>
    <name type="common">European perch</name>
    <dbReference type="NCBI Taxonomy" id="8168"/>
    <lineage>
        <taxon>Eukaryota</taxon>
        <taxon>Metazoa</taxon>
        <taxon>Chordata</taxon>
        <taxon>Craniata</taxon>
        <taxon>Vertebrata</taxon>
        <taxon>Euteleostomi</taxon>
        <taxon>Actinopterygii</taxon>
        <taxon>Neopterygii</taxon>
        <taxon>Teleostei</taxon>
        <taxon>Neoteleostei</taxon>
        <taxon>Acanthomorphata</taxon>
        <taxon>Eupercaria</taxon>
        <taxon>Perciformes</taxon>
        <taxon>Percoidei</taxon>
        <taxon>Percidae</taxon>
        <taxon>Percinae</taxon>
        <taxon>Perca</taxon>
    </lineage>
</organism>
<dbReference type="EMBL" id="VHII01000010">
    <property type="protein sequence ID" value="KAF1384952.1"/>
    <property type="molecule type" value="Genomic_DNA"/>
</dbReference>
<evidence type="ECO:0000313" key="1">
    <source>
        <dbReference type="EMBL" id="KAF1384952.1"/>
    </source>
</evidence>
<evidence type="ECO:0000313" key="2">
    <source>
        <dbReference type="Proteomes" id="UP000465112"/>
    </source>
</evidence>
<protein>
    <submittedName>
        <fullName evidence="1">Uncharacterized protein</fullName>
    </submittedName>
</protein>
<reference evidence="1 2" key="1">
    <citation type="submission" date="2019-06" db="EMBL/GenBank/DDBJ databases">
        <title>A chromosome-scale genome assembly of the European perch, Perca fluviatilis.</title>
        <authorList>
            <person name="Roques C."/>
            <person name="Zahm M."/>
            <person name="Cabau C."/>
            <person name="Klopp C."/>
            <person name="Bouchez O."/>
            <person name="Donnadieu C."/>
            <person name="Kuhl H."/>
            <person name="Gislard M."/>
            <person name="Guendouz S."/>
            <person name="Journot L."/>
            <person name="Haffray P."/>
            <person name="Bestin A."/>
            <person name="Morvezen R."/>
            <person name="Feron R."/>
            <person name="Wen M."/>
            <person name="Jouanno E."/>
            <person name="Herpin A."/>
            <person name="Schartl M."/>
            <person name="Postlethwait J."/>
            <person name="Schaerlinger B."/>
            <person name="Chardard D."/>
            <person name="Lecocq T."/>
            <person name="Poncet C."/>
            <person name="Jaffrelo L."/>
            <person name="Lampietro C."/>
            <person name="Guiguen Y."/>
        </authorList>
    </citation>
    <scope>NUCLEOTIDE SEQUENCE [LARGE SCALE GENOMIC DNA]</scope>
    <source>
        <tissue evidence="1">Blood</tissue>
    </source>
</reference>
<dbReference type="Proteomes" id="UP000465112">
    <property type="component" value="Chromosome 10"/>
</dbReference>
<proteinExistence type="predicted"/>
<sequence length="76" mass="8293">MVVTCHSMTSHRPIRTLLGGITVGLAFTFGCKESRYPLRELTYCLAEEASGRIPHPTTPLLVQATPLTVGYYPGTI</sequence>
<accession>A0A6A5FAB5</accession>
<comment type="caution">
    <text evidence="1">The sequence shown here is derived from an EMBL/GenBank/DDBJ whole genome shotgun (WGS) entry which is preliminary data.</text>
</comment>
<name>A0A6A5FAB5_PERFL</name>
<keyword evidence="2" id="KW-1185">Reference proteome</keyword>